<accession>A0AA40B0Y8</accession>
<gene>
    <name evidence="1" type="ORF">B0H67DRAFT_642043</name>
</gene>
<dbReference type="AlphaFoldDB" id="A0AA40B0Y8"/>
<protein>
    <submittedName>
        <fullName evidence="1">Uncharacterized protein</fullName>
    </submittedName>
</protein>
<proteinExistence type="predicted"/>
<evidence type="ECO:0000313" key="2">
    <source>
        <dbReference type="Proteomes" id="UP001172102"/>
    </source>
</evidence>
<evidence type="ECO:0000313" key="1">
    <source>
        <dbReference type="EMBL" id="KAK0725653.1"/>
    </source>
</evidence>
<name>A0AA40B0Y8_9PEZI</name>
<dbReference type="EMBL" id="JAUKUA010000002">
    <property type="protein sequence ID" value="KAK0725653.1"/>
    <property type="molecule type" value="Genomic_DNA"/>
</dbReference>
<organism evidence="1 2">
    <name type="scientific">Lasiosphaeris hirsuta</name>
    <dbReference type="NCBI Taxonomy" id="260670"/>
    <lineage>
        <taxon>Eukaryota</taxon>
        <taxon>Fungi</taxon>
        <taxon>Dikarya</taxon>
        <taxon>Ascomycota</taxon>
        <taxon>Pezizomycotina</taxon>
        <taxon>Sordariomycetes</taxon>
        <taxon>Sordariomycetidae</taxon>
        <taxon>Sordariales</taxon>
        <taxon>Lasiosphaeriaceae</taxon>
        <taxon>Lasiosphaeris</taxon>
    </lineage>
</organism>
<reference evidence="1" key="1">
    <citation type="submission" date="2023-06" db="EMBL/GenBank/DDBJ databases">
        <title>Genome-scale phylogeny and comparative genomics of the fungal order Sordariales.</title>
        <authorList>
            <consortium name="Lawrence Berkeley National Laboratory"/>
            <person name="Hensen N."/>
            <person name="Bonometti L."/>
            <person name="Westerberg I."/>
            <person name="Brannstrom I.O."/>
            <person name="Guillou S."/>
            <person name="Cros-Aarteil S."/>
            <person name="Calhoun S."/>
            <person name="Haridas S."/>
            <person name="Kuo A."/>
            <person name="Mondo S."/>
            <person name="Pangilinan J."/>
            <person name="Riley R."/>
            <person name="Labutti K."/>
            <person name="Andreopoulos B."/>
            <person name="Lipzen A."/>
            <person name="Chen C."/>
            <person name="Yanf M."/>
            <person name="Daum C."/>
            <person name="Ng V."/>
            <person name="Clum A."/>
            <person name="Steindorff A."/>
            <person name="Ohm R."/>
            <person name="Martin F."/>
            <person name="Silar P."/>
            <person name="Natvig D."/>
            <person name="Lalanne C."/>
            <person name="Gautier V."/>
            <person name="Ament-Velasquez S.L."/>
            <person name="Kruys A."/>
            <person name="Hutchinson M.I."/>
            <person name="Powell A.J."/>
            <person name="Barry K."/>
            <person name="Miller A.N."/>
            <person name="Grigoriev I.V."/>
            <person name="Debuchy R."/>
            <person name="Gladieux P."/>
            <person name="Thoren M.H."/>
            <person name="Johannesson H."/>
        </authorList>
    </citation>
    <scope>NUCLEOTIDE SEQUENCE</scope>
    <source>
        <strain evidence="1">SMH4607-1</strain>
    </source>
</reference>
<sequence length="153" mass="17043">MLSRTAEDVEDFSRTAQDVSDLHVALGAQNDGIIHLLQSQDRFLATLFRRLALGMFDDNNVDLESYGHDLGSLLFAFAEDLVHNLFLYELLQRRHLNSPLSPTLPSSMSRHKSSGTGYNVSETLTLSLSLFQTIPHIPIASSRFSSSHWLAGI</sequence>
<comment type="caution">
    <text evidence="1">The sequence shown here is derived from an EMBL/GenBank/DDBJ whole genome shotgun (WGS) entry which is preliminary data.</text>
</comment>
<keyword evidence="2" id="KW-1185">Reference proteome</keyword>
<dbReference type="Proteomes" id="UP001172102">
    <property type="component" value="Unassembled WGS sequence"/>
</dbReference>